<sequence length="253" mass="29161">MIQYVVIILTAALLMIYYMYQKAHKNTYTEEVLFFPIEMTERKILFITDIHRRLLDKDWLYSFTNVDFVIIGGDLTEKGVRAEIIEKNVSYLSSLGEVFFVWGNNDYEFGEQRLEDILNRFNVKTLRNEVHVINDTEQWSIVGIDDTEYGRVERTIVRRSIGYSLIISHDPDAIYELELEEPSKVIALLCGHTHGGQIRLGPLGIAEKGGWKRKKNVPVFISSGFGTRKLPLRLGTESQVHVFTLKGKRTADN</sequence>
<evidence type="ECO:0000259" key="2">
    <source>
        <dbReference type="Pfam" id="PF00149"/>
    </source>
</evidence>
<dbReference type="InterPro" id="IPR051158">
    <property type="entry name" value="Metallophosphoesterase_sf"/>
</dbReference>
<keyword evidence="4" id="KW-1185">Reference proteome</keyword>
<dbReference type="Pfam" id="PF00149">
    <property type="entry name" value="Metallophos"/>
    <property type="match status" value="1"/>
</dbReference>
<evidence type="ECO:0000313" key="4">
    <source>
        <dbReference type="Proteomes" id="UP000784880"/>
    </source>
</evidence>
<dbReference type="InterPro" id="IPR004843">
    <property type="entry name" value="Calcineurin-like_PHP"/>
</dbReference>
<dbReference type="EMBL" id="JAHQCS010000171">
    <property type="protein sequence ID" value="MBU9714267.1"/>
    <property type="molecule type" value="Genomic_DNA"/>
</dbReference>
<dbReference type="Proteomes" id="UP000784880">
    <property type="component" value="Unassembled WGS sequence"/>
</dbReference>
<evidence type="ECO:0000313" key="3">
    <source>
        <dbReference type="EMBL" id="MBU9714267.1"/>
    </source>
</evidence>
<protein>
    <submittedName>
        <fullName evidence="3">Metallophosphoesterase</fullName>
    </submittedName>
</protein>
<comment type="caution">
    <text evidence="3">The sequence shown here is derived from an EMBL/GenBank/DDBJ whole genome shotgun (WGS) entry which is preliminary data.</text>
</comment>
<dbReference type="PANTHER" id="PTHR31302">
    <property type="entry name" value="TRANSMEMBRANE PROTEIN WITH METALLOPHOSPHOESTERASE DOMAIN-RELATED"/>
    <property type="match status" value="1"/>
</dbReference>
<evidence type="ECO:0000256" key="1">
    <source>
        <dbReference type="SAM" id="Phobius"/>
    </source>
</evidence>
<reference evidence="3 4" key="1">
    <citation type="submission" date="2021-06" db="EMBL/GenBank/DDBJ databases">
        <title>Bacillus sp. RD4P76, an endophyte from a halophyte.</title>
        <authorList>
            <person name="Sun J.-Q."/>
        </authorList>
    </citation>
    <scope>NUCLEOTIDE SEQUENCE [LARGE SCALE GENOMIC DNA]</scope>
    <source>
        <strain evidence="3 4">CGMCC 1.15917</strain>
    </source>
</reference>
<proteinExistence type="predicted"/>
<feature type="domain" description="Calcineurin-like phosphoesterase" evidence="2">
    <location>
        <begin position="43"/>
        <end position="195"/>
    </location>
</feature>
<keyword evidence="1" id="KW-1133">Transmembrane helix</keyword>
<dbReference type="RefSeq" id="WP_217068696.1">
    <property type="nucleotide sequence ID" value="NZ_JAHQCS010000171.1"/>
</dbReference>
<name>A0ABS6JKS2_9BACI</name>
<accession>A0ABS6JKS2</accession>
<keyword evidence="1" id="KW-0472">Membrane</keyword>
<keyword evidence="1" id="KW-0812">Transmembrane</keyword>
<gene>
    <name evidence="3" type="ORF">KS419_21235</name>
</gene>
<dbReference type="PANTHER" id="PTHR31302:SF32">
    <property type="entry name" value="PHOSPHOESTERASE"/>
    <property type="match status" value="1"/>
</dbReference>
<organism evidence="3 4">
    <name type="scientific">Evansella tamaricis</name>
    <dbReference type="NCBI Taxonomy" id="2069301"/>
    <lineage>
        <taxon>Bacteria</taxon>
        <taxon>Bacillati</taxon>
        <taxon>Bacillota</taxon>
        <taxon>Bacilli</taxon>
        <taxon>Bacillales</taxon>
        <taxon>Bacillaceae</taxon>
        <taxon>Evansella</taxon>
    </lineage>
</organism>
<feature type="transmembrane region" description="Helical" evidence="1">
    <location>
        <begin position="5"/>
        <end position="20"/>
    </location>
</feature>